<sequence>MTWLGDANQPKTRLTWEVTGPTGYTTCTASGDWSGTKDLSGSEEVTVLREGNNTYTLTCDNGSGLENATSTQTVVVKAVTPPPPVAISSFSATPSTIESGGSVRFGWATQNAVSCTGSWSGSNLPADQLASGWADFSPSTEPGEKTYTLNCKGRGGDEQSLNTTVTVTTAQTGGNDGGGSGDSIKVEGGGPLAWLLVPLAGLALLRRRRAGGLPQ</sequence>
<protein>
    <submittedName>
        <fullName evidence="1">Uncharacterized protein</fullName>
    </submittedName>
</protein>
<evidence type="ECO:0000313" key="2">
    <source>
        <dbReference type="Proteomes" id="UP000184327"/>
    </source>
</evidence>
<evidence type="ECO:0000313" key="1">
    <source>
        <dbReference type="EMBL" id="SHE74587.1"/>
    </source>
</evidence>
<dbReference type="AlphaFoldDB" id="A0A1M4W068"/>
<dbReference type="Proteomes" id="UP000184327">
    <property type="component" value="Unassembled WGS sequence"/>
</dbReference>
<gene>
    <name evidence="1" type="ORF">SAMN02745117_00774</name>
</gene>
<organism evidence="1 2">
    <name type="scientific">Lampropedia hyalina DSM 16112</name>
    <dbReference type="NCBI Taxonomy" id="1122156"/>
    <lineage>
        <taxon>Bacteria</taxon>
        <taxon>Pseudomonadati</taxon>
        <taxon>Pseudomonadota</taxon>
        <taxon>Betaproteobacteria</taxon>
        <taxon>Burkholderiales</taxon>
        <taxon>Comamonadaceae</taxon>
        <taxon>Lampropedia</taxon>
    </lineage>
</organism>
<reference evidence="1 2" key="1">
    <citation type="submission" date="2016-11" db="EMBL/GenBank/DDBJ databases">
        <authorList>
            <person name="Jaros S."/>
            <person name="Januszkiewicz K."/>
            <person name="Wedrychowicz H."/>
        </authorList>
    </citation>
    <scope>NUCLEOTIDE SEQUENCE [LARGE SCALE GENOMIC DNA]</scope>
    <source>
        <strain evidence="1 2">DSM 16112</strain>
    </source>
</reference>
<proteinExistence type="predicted"/>
<accession>A0A1M4W068</accession>
<keyword evidence="2" id="KW-1185">Reference proteome</keyword>
<dbReference type="STRING" id="1122156.SAMN02745117_00774"/>
<dbReference type="EMBL" id="FQUZ01000006">
    <property type="protein sequence ID" value="SHE74587.1"/>
    <property type="molecule type" value="Genomic_DNA"/>
</dbReference>
<name>A0A1M4W068_9BURK</name>